<protein>
    <submittedName>
        <fullName evidence="10">Pectin lyase-like superfamily protein</fullName>
    </submittedName>
</protein>
<dbReference type="InterPro" id="IPR011050">
    <property type="entry name" value="Pectin_lyase_fold/virulence"/>
</dbReference>
<name>A0AAV8DD15_9POAL</name>
<organism evidence="10 11">
    <name type="scientific">Rhynchospora pubera</name>
    <dbReference type="NCBI Taxonomy" id="906938"/>
    <lineage>
        <taxon>Eukaryota</taxon>
        <taxon>Viridiplantae</taxon>
        <taxon>Streptophyta</taxon>
        <taxon>Embryophyta</taxon>
        <taxon>Tracheophyta</taxon>
        <taxon>Spermatophyta</taxon>
        <taxon>Magnoliopsida</taxon>
        <taxon>Liliopsida</taxon>
        <taxon>Poales</taxon>
        <taxon>Cyperaceae</taxon>
        <taxon>Cyperoideae</taxon>
        <taxon>Rhynchosporeae</taxon>
        <taxon>Rhynchospora</taxon>
    </lineage>
</organism>
<evidence type="ECO:0000256" key="8">
    <source>
        <dbReference type="PROSITE-ProRule" id="PRU10052"/>
    </source>
</evidence>
<evidence type="ECO:0000256" key="3">
    <source>
        <dbReference type="ARBA" id="ARBA00022512"/>
    </source>
</evidence>
<dbReference type="SUPFAM" id="SSF51126">
    <property type="entry name" value="Pectin lyase-like"/>
    <property type="match status" value="1"/>
</dbReference>
<evidence type="ECO:0000256" key="6">
    <source>
        <dbReference type="ARBA" id="ARBA00023295"/>
    </source>
</evidence>
<dbReference type="GO" id="GO:0071555">
    <property type="term" value="P:cell wall organization"/>
    <property type="evidence" value="ECO:0007669"/>
    <property type="project" value="UniProtKB-KW"/>
</dbReference>
<evidence type="ECO:0000313" key="10">
    <source>
        <dbReference type="EMBL" id="KAJ4765824.1"/>
    </source>
</evidence>
<evidence type="ECO:0000256" key="7">
    <source>
        <dbReference type="ARBA" id="ARBA00023316"/>
    </source>
</evidence>
<dbReference type="PANTHER" id="PTHR31375">
    <property type="match status" value="1"/>
</dbReference>
<dbReference type="InterPro" id="IPR012334">
    <property type="entry name" value="Pectin_lyas_fold"/>
</dbReference>
<dbReference type="InterPro" id="IPR000743">
    <property type="entry name" value="Glyco_hydro_28"/>
</dbReference>
<dbReference type="AlphaFoldDB" id="A0AAV8DD15"/>
<dbReference type="InterPro" id="IPR006626">
    <property type="entry name" value="PbH1"/>
</dbReference>
<reference evidence="10" key="1">
    <citation type="submission" date="2022-08" db="EMBL/GenBank/DDBJ databases">
        <authorList>
            <person name="Marques A."/>
        </authorList>
    </citation>
    <scope>NUCLEOTIDE SEQUENCE</scope>
    <source>
        <strain evidence="10">RhyPub2mFocal</strain>
        <tissue evidence="10">Leaves</tissue>
    </source>
</reference>
<comment type="caution">
    <text evidence="10">The sequence shown here is derived from an EMBL/GenBank/DDBJ whole genome shotgun (WGS) entry which is preliminary data.</text>
</comment>
<gene>
    <name evidence="10" type="ORF">LUZ62_076199</name>
</gene>
<dbReference type="GO" id="GO:0004650">
    <property type="term" value="F:polygalacturonase activity"/>
    <property type="evidence" value="ECO:0007669"/>
    <property type="project" value="InterPro"/>
</dbReference>
<dbReference type="Proteomes" id="UP001140206">
    <property type="component" value="Chromosome 4"/>
</dbReference>
<keyword evidence="4" id="KW-0964">Secreted</keyword>
<keyword evidence="7" id="KW-0961">Cell wall biogenesis/degradation</keyword>
<proteinExistence type="inferred from homology"/>
<sequence>MIKVAVARKTYNVIDYQAAGNGVTDDTQAFLQAWGAVCKDERSPHLLIPSGKIFLIKKIRLEGPCKSNTIHIKVDGNITAPNYIWATEMTNLITFHAINNLVFHGPGTIDGQGEIWWDCYNKARCTRPYLLEFVGCSNLVLRHISLKDSPNKHLAFSSCTNLTIHAVTITAPGNSPNTDGIVMQDCQNVQITGCIIGTGDDCIAILTNTYNVDISRISCGPGHGISIGSLGKDNTVAAVERIHIHDSTIYNALTGARIKTWQGGSGYARNITYERISMANVTTPIVIDQTYYTSFEVSTDVALSDIVFRDIHGTTTEKVAIKLECSAIVPCKELVFDDVTLTRIGDDQTAYATSQNAYGITNGTIIPSIYFN</sequence>
<dbReference type="SMART" id="SM00710">
    <property type="entry name" value="PbH1"/>
    <property type="match status" value="5"/>
</dbReference>
<keyword evidence="5 9" id="KW-0378">Hydrolase</keyword>
<feature type="active site" evidence="8">
    <location>
        <position position="223"/>
    </location>
</feature>
<keyword evidence="6 9" id="KW-0326">Glycosidase</keyword>
<dbReference type="GO" id="GO:0016829">
    <property type="term" value="F:lyase activity"/>
    <property type="evidence" value="ECO:0007669"/>
    <property type="project" value="UniProtKB-KW"/>
</dbReference>
<keyword evidence="3" id="KW-0134">Cell wall</keyword>
<dbReference type="EMBL" id="JAMFTS010000004">
    <property type="protein sequence ID" value="KAJ4765824.1"/>
    <property type="molecule type" value="Genomic_DNA"/>
</dbReference>
<evidence type="ECO:0000256" key="4">
    <source>
        <dbReference type="ARBA" id="ARBA00022525"/>
    </source>
</evidence>
<evidence type="ECO:0000313" key="11">
    <source>
        <dbReference type="Proteomes" id="UP001140206"/>
    </source>
</evidence>
<keyword evidence="11" id="KW-1185">Reference proteome</keyword>
<comment type="subcellular location">
    <subcellularLocation>
        <location evidence="1">Secreted</location>
        <location evidence="1">Cell wall</location>
    </subcellularLocation>
</comment>
<evidence type="ECO:0000256" key="2">
    <source>
        <dbReference type="ARBA" id="ARBA00008834"/>
    </source>
</evidence>
<dbReference type="GO" id="GO:0005975">
    <property type="term" value="P:carbohydrate metabolic process"/>
    <property type="evidence" value="ECO:0007669"/>
    <property type="project" value="InterPro"/>
</dbReference>
<evidence type="ECO:0000256" key="1">
    <source>
        <dbReference type="ARBA" id="ARBA00004191"/>
    </source>
</evidence>
<keyword evidence="10" id="KW-0456">Lyase</keyword>
<evidence type="ECO:0000256" key="9">
    <source>
        <dbReference type="RuleBase" id="RU361169"/>
    </source>
</evidence>
<dbReference type="Gene3D" id="2.160.20.10">
    <property type="entry name" value="Single-stranded right-handed beta-helix, Pectin lyase-like"/>
    <property type="match status" value="1"/>
</dbReference>
<comment type="similarity">
    <text evidence="2 9">Belongs to the glycosyl hydrolase 28 family.</text>
</comment>
<dbReference type="Pfam" id="PF00295">
    <property type="entry name" value="Glyco_hydro_28"/>
    <property type="match status" value="1"/>
</dbReference>
<accession>A0AAV8DD15</accession>
<evidence type="ECO:0000256" key="5">
    <source>
        <dbReference type="ARBA" id="ARBA00022801"/>
    </source>
</evidence>
<dbReference type="PROSITE" id="PS00502">
    <property type="entry name" value="POLYGALACTURONASE"/>
    <property type="match status" value="1"/>
</dbReference>